<evidence type="ECO:0000313" key="3">
    <source>
        <dbReference type="EMBL" id="EIW73924.1"/>
    </source>
</evidence>
<dbReference type="GeneID" id="19204328"/>
<name>R7SFQ8_CONPW</name>
<keyword evidence="4" id="KW-1185">Reference proteome</keyword>
<reference evidence="4" key="1">
    <citation type="journal article" date="2012" name="Science">
        <title>The Paleozoic origin of enzymatic lignin decomposition reconstructed from 31 fungal genomes.</title>
        <authorList>
            <person name="Floudas D."/>
            <person name="Binder M."/>
            <person name="Riley R."/>
            <person name="Barry K."/>
            <person name="Blanchette R.A."/>
            <person name="Henrissat B."/>
            <person name="Martinez A.T."/>
            <person name="Otillar R."/>
            <person name="Spatafora J.W."/>
            <person name="Yadav J.S."/>
            <person name="Aerts A."/>
            <person name="Benoit I."/>
            <person name="Boyd A."/>
            <person name="Carlson A."/>
            <person name="Copeland A."/>
            <person name="Coutinho P.M."/>
            <person name="de Vries R.P."/>
            <person name="Ferreira P."/>
            <person name="Findley K."/>
            <person name="Foster B."/>
            <person name="Gaskell J."/>
            <person name="Glotzer D."/>
            <person name="Gorecki P."/>
            <person name="Heitman J."/>
            <person name="Hesse C."/>
            <person name="Hori C."/>
            <person name="Igarashi K."/>
            <person name="Jurgens J.A."/>
            <person name="Kallen N."/>
            <person name="Kersten P."/>
            <person name="Kohler A."/>
            <person name="Kuees U."/>
            <person name="Kumar T.K.A."/>
            <person name="Kuo A."/>
            <person name="LaButti K."/>
            <person name="Larrondo L.F."/>
            <person name="Lindquist E."/>
            <person name="Ling A."/>
            <person name="Lombard V."/>
            <person name="Lucas S."/>
            <person name="Lundell T."/>
            <person name="Martin R."/>
            <person name="McLaughlin D.J."/>
            <person name="Morgenstern I."/>
            <person name="Morin E."/>
            <person name="Murat C."/>
            <person name="Nagy L.G."/>
            <person name="Nolan M."/>
            <person name="Ohm R.A."/>
            <person name="Patyshakuliyeva A."/>
            <person name="Rokas A."/>
            <person name="Ruiz-Duenas F.J."/>
            <person name="Sabat G."/>
            <person name="Salamov A."/>
            <person name="Samejima M."/>
            <person name="Schmutz J."/>
            <person name="Slot J.C."/>
            <person name="St John F."/>
            <person name="Stenlid J."/>
            <person name="Sun H."/>
            <person name="Sun S."/>
            <person name="Syed K."/>
            <person name="Tsang A."/>
            <person name="Wiebenga A."/>
            <person name="Young D."/>
            <person name="Pisabarro A."/>
            <person name="Eastwood D.C."/>
            <person name="Martin F."/>
            <person name="Cullen D."/>
            <person name="Grigoriev I.V."/>
            <person name="Hibbett D.S."/>
        </authorList>
    </citation>
    <scope>NUCLEOTIDE SEQUENCE [LARGE SCALE GENOMIC DNA]</scope>
    <source>
        <strain evidence="4">RWD-64-598 SS2</strain>
    </source>
</reference>
<dbReference type="AlphaFoldDB" id="R7SFQ8"/>
<sequence length="419" mass="45862">MSASSSAQAATSNAAASSVIPANAEPLPSWWPTRFMDKDDDDQRQNFLDIVELRILDLYDYLNVPEVDRPRFEHNWRVEWGNLNPILCRLFNQISKNGAKGNFKNMKHARVNFRPPKKRNEIGDKWWATGTTLNDPIPPQPKTRSSDKKSKTTPSTSSSASKPAPTTTSHPAPTTSHPAPTAPNNPSTSSAAPAPARPTTAPRPPLQRNPQLAPLTMRAELPNADVEEEEESPTPRRPRVMLTLPRIPSTPPEDDGRPAGKTRAPAPPASSAVPIQAPAPTSAGAATSTSTNQAAPSGSARAARDGIPAFDQYRVPHRSLFRTDWNRQGISGFNVSVPTSDQEAFDVYIQRVTDHLGRIHDALVRREVLINNALVDLDDSVALMREELGAFKNEMREQLAEIKLKGSEEESRMAVDPAL</sequence>
<dbReference type="Proteomes" id="UP000053558">
    <property type="component" value="Unassembled WGS sequence"/>
</dbReference>
<feature type="coiled-coil region" evidence="1">
    <location>
        <begin position="381"/>
        <end position="412"/>
    </location>
</feature>
<accession>R7SFQ8</accession>
<organism evidence="3 4">
    <name type="scientific">Coniophora puteana (strain RWD-64-598)</name>
    <name type="common">Brown rot fungus</name>
    <dbReference type="NCBI Taxonomy" id="741705"/>
    <lineage>
        <taxon>Eukaryota</taxon>
        <taxon>Fungi</taxon>
        <taxon>Dikarya</taxon>
        <taxon>Basidiomycota</taxon>
        <taxon>Agaricomycotina</taxon>
        <taxon>Agaricomycetes</taxon>
        <taxon>Agaricomycetidae</taxon>
        <taxon>Boletales</taxon>
        <taxon>Coniophorineae</taxon>
        <taxon>Coniophoraceae</taxon>
        <taxon>Coniophora</taxon>
    </lineage>
</organism>
<feature type="compositionally biased region" description="Low complexity" evidence="2">
    <location>
        <begin position="152"/>
        <end position="200"/>
    </location>
</feature>
<protein>
    <submittedName>
        <fullName evidence="3">Uncharacterized protein</fullName>
    </submittedName>
</protein>
<dbReference type="RefSeq" id="XP_007775904.1">
    <property type="nucleotide sequence ID" value="XM_007777714.1"/>
</dbReference>
<evidence type="ECO:0000256" key="1">
    <source>
        <dbReference type="SAM" id="Coils"/>
    </source>
</evidence>
<keyword evidence="1" id="KW-0175">Coiled coil</keyword>
<gene>
    <name evidence="3" type="ORF">CONPUDRAFT_160573</name>
</gene>
<feature type="region of interest" description="Disordered" evidence="2">
    <location>
        <begin position="115"/>
        <end position="305"/>
    </location>
</feature>
<feature type="compositionally biased region" description="Low complexity" evidence="2">
    <location>
        <begin position="269"/>
        <end position="297"/>
    </location>
</feature>
<evidence type="ECO:0000256" key="2">
    <source>
        <dbReference type="SAM" id="MobiDB-lite"/>
    </source>
</evidence>
<evidence type="ECO:0000313" key="4">
    <source>
        <dbReference type="Proteomes" id="UP000053558"/>
    </source>
</evidence>
<dbReference type="KEGG" id="cput:CONPUDRAFT_160573"/>
<dbReference type="EMBL" id="JH711601">
    <property type="protein sequence ID" value="EIW73924.1"/>
    <property type="molecule type" value="Genomic_DNA"/>
</dbReference>
<proteinExistence type="predicted"/>